<keyword evidence="7" id="KW-0813">Transport</keyword>
<reference evidence="8 9" key="1">
    <citation type="submission" date="2021-03" db="EMBL/GenBank/DDBJ databases">
        <title>Fibrella sp. HMF5036 genome sequencing and assembly.</title>
        <authorList>
            <person name="Kang H."/>
            <person name="Kim H."/>
            <person name="Bae S."/>
            <person name="Joh K."/>
        </authorList>
    </citation>
    <scope>NUCLEOTIDE SEQUENCE [LARGE SCALE GENOMIC DNA]</scope>
    <source>
        <strain evidence="8 9">HMF5036</strain>
    </source>
</reference>
<evidence type="ECO:0000256" key="2">
    <source>
        <dbReference type="ARBA" id="ARBA00005811"/>
    </source>
</evidence>
<dbReference type="Proteomes" id="UP000664795">
    <property type="component" value="Unassembled WGS sequence"/>
</dbReference>
<dbReference type="Pfam" id="PF02472">
    <property type="entry name" value="ExbD"/>
    <property type="match status" value="1"/>
</dbReference>
<evidence type="ECO:0000256" key="1">
    <source>
        <dbReference type="ARBA" id="ARBA00004162"/>
    </source>
</evidence>
<proteinExistence type="inferred from homology"/>
<keyword evidence="7" id="KW-0653">Protein transport</keyword>
<evidence type="ECO:0000256" key="5">
    <source>
        <dbReference type="ARBA" id="ARBA00022989"/>
    </source>
</evidence>
<evidence type="ECO:0000256" key="7">
    <source>
        <dbReference type="RuleBase" id="RU003879"/>
    </source>
</evidence>
<dbReference type="EMBL" id="JAFMYU010000019">
    <property type="protein sequence ID" value="MBO0933360.1"/>
    <property type="molecule type" value="Genomic_DNA"/>
</dbReference>
<dbReference type="AlphaFoldDB" id="A0A939GAL8"/>
<organism evidence="8 9">
    <name type="scientific">Fibrella aquatilis</name>
    <dbReference type="NCBI Taxonomy" id="2817059"/>
    <lineage>
        <taxon>Bacteria</taxon>
        <taxon>Pseudomonadati</taxon>
        <taxon>Bacteroidota</taxon>
        <taxon>Cytophagia</taxon>
        <taxon>Cytophagales</taxon>
        <taxon>Spirosomataceae</taxon>
        <taxon>Fibrella</taxon>
    </lineage>
</organism>
<name>A0A939GAL8_9BACT</name>
<protein>
    <submittedName>
        <fullName evidence="8">Biopolymer transporter ExbD</fullName>
    </submittedName>
</protein>
<gene>
    <name evidence="8" type="ORF">J2I48_20285</name>
</gene>
<accession>A0A939GAL8</accession>
<evidence type="ECO:0000313" key="9">
    <source>
        <dbReference type="Proteomes" id="UP000664795"/>
    </source>
</evidence>
<keyword evidence="4 7" id="KW-0812">Transmembrane</keyword>
<dbReference type="InterPro" id="IPR003400">
    <property type="entry name" value="ExbD"/>
</dbReference>
<evidence type="ECO:0000256" key="3">
    <source>
        <dbReference type="ARBA" id="ARBA00022475"/>
    </source>
</evidence>
<keyword evidence="9" id="KW-1185">Reference proteome</keyword>
<dbReference type="GO" id="GO:0005886">
    <property type="term" value="C:plasma membrane"/>
    <property type="evidence" value="ECO:0007669"/>
    <property type="project" value="UniProtKB-SubCell"/>
</dbReference>
<evidence type="ECO:0000313" key="8">
    <source>
        <dbReference type="EMBL" id="MBO0933360.1"/>
    </source>
</evidence>
<sequence>MRIIWIILALLGLFVAFFVVATALSKPSTMTLNVPDTKGPKTQVDVHKTLTLYLGDKKTYLLDRVDPNTVNAAKALVAVPTDSLSGAIKRVKQQAEATLGTDSLVLIIKPLPTSSYKNMVNTLDVLAALKIKKYALVGELTEEEKALVK</sequence>
<keyword evidence="3" id="KW-1003">Cell membrane</keyword>
<dbReference type="GO" id="GO:0015031">
    <property type="term" value="P:protein transport"/>
    <property type="evidence" value="ECO:0007669"/>
    <property type="project" value="UniProtKB-KW"/>
</dbReference>
<comment type="similarity">
    <text evidence="2 7">Belongs to the ExbD/TolR family.</text>
</comment>
<keyword evidence="5" id="KW-1133">Transmembrane helix</keyword>
<evidence type="ECO:0000256" key="6">
    <source>
        <dbReference type="ARBA" id="ARBA00023136"/>
    </source>
</evidence>
<evidence type="ECO:0000256" key="4">
    <source>
        <dbReference type="ARBA" id="ARBA00022692"/>
    </source>
</evidence>
<dbReference type="GO" id="GO:0022857">
    <property type="term" value="F:transmembrane transporter activity"/>
    <property type="evidence" value="ECO:0007669"/>
    <property type="project" value="InterPro"/>
</dbReference>
<dbReference type="RefSeq" id="WP_207337327.1">
    <property type="nucleotide sequence ID" value="NZ_JAFMYU010000019.1"/>
</dbReference>
<keyword evidence="6" id="KW-0472">Membrane</keyword>
<comment type="subcellular location">
    <subcellularLocation>
        <location evidence="1">Cell membrane</location>
        <topology evidence="1">Single-pass membrane protein</topology>
    </subcellularLocation>
    <subcellularLocation>
        <location evidence="7">Cell membrane</location>
        <topology evidence="7">Single-pass type II membrane protein</topology>
    </subcellularLocation>
</comment>
<comment type="caution">
    <text evidence="8">The sequence shown here is derived from an EMBL/GenBank/DDBJ whole genome shotgun (WGS) entry which is preliminary data.</text>
</comment>